<keyword evidence="3" id="KW-0597">Phosphoprotein</keyword>
<dbReference type="InterPro" id="IPR001387">
    <property type="entry name" value="Cro/C1-type_HTH"/>
</dbReference>
<gene>
    <name evidence="8" type="ORF">MOTC310_01115</name>
</gene>
<dbReference type="InterPro" id="IPR052162">
    <property type="entry name" value="Sensor_kinase/Photoreceptor"/>
</dbReference>
<feature type="domain" description="HTH cro/C1-type" evidence="7">
    <location>
        <begin position="274"/>
        <end position="303"/>
    </location>
</feature>
<evidence type="ECO:0000256" key="3">
    <source>
        <dbReference type="ARBA" id="ARBA00022553"/>
    </source>
</evidence>
<dbReference type="SUPFAM" id="SSF47413">
    <property type="entry name" value="lambda repressor-like DNA-binding domains"/>
    <property type="match status" value="1"/>
</dbReference>
<proteinExistence type="predicted"/>
<dbReference type="InterPro" id="IPR013655">
    <property type="entry name" value="PAS_fold_3"/>
</dbReference>
<dbReference type="PROSITE" id="PS50943">
    <property type="entry name" value="HTH_CROC1"/>
    <property type="match status" value="1"/>
</dbReference>
<dbReference type="Gene3D" id="1.10.260.40">
    <property type="entry name" value="lambda repressor-like DNA-binding domains"/>
    <property type="match status" value="1"/>
</dbReference>
<dbReference type="Gene3D" id="3.30.450.20">
    <property type="entry name" value="PAS domain"/>
    <property type="match status" value="1"/>
</dbReference>
<comment type="caution">
    <text evidence="8">The sequence shown here is derived from an EMBL/GenBank/DDBJ whole genome shotgun (WGS) entry which is preliminary data.</text>
</comment>
<dbReference type="InterPro" id="IPR000014">
    <property type="entry name" value="PAS"/>
</dbReference>
<evidence type="ECO:0000259" key="6">
    <source>
        <dbReference type="PROSITE" id="PS50113"/>
    </source>
</evidence>
<organism evidence="8 9">
    <name type="scientific">Methylobacterium oryzae</name>
    <dbReference type="NCBI Taxonomy" id="334852"/>
    <lineage>
        <taxon>Bacteria</taxon>
        <taxon>Pseudomonadati</taxon>
        <taxon>Pseudomonadota</taxon>
        <taxon>Alphaproteobacteria</taxon>
        <taxon>Hyphomicrobiales</taxon>
        <taxon>Methylobacteriaceae</taxon>
        <taxon>Methylobacterium</taxon>
    </lineage>
</organism>
<evidence type="ECO:0000259" key="7">
    <source>
        <dbReference type="PROSITE" id="PS50943"/>
    </source>
</evidence>
<dbReference type="InterPro" id="IPR010982">
    <property type="entry name" value="Lambda_DNA-bd_dom_sf"/>
</dbReference>
<dbReference type="Proteomes" id="UP001355206">
    <property type="component" value="Unassembled WGS sequence"/>
</dbReference>
<dbReference type="PANTHER" id="PTHR43304:SF1">
    <property type="entry name" value="PAC DOMAIN-CONTAINING PROTEIN"/>
    <property type="match status" value="1"/>
</dbReference>
<dbReference type="EMBL" id="MLCA01000001">
    <property type="protein sequence ID" value="MEE7489154.1"/>
    <property type="molecule type" value="Genomic_DNA"/>
</dbReference>
<evidence type="ECO:0000313" key="9">
    <source>
        <dbReference type="Proteomes" id="UP001355206"/>
    </source>
</evidence>
<reference evidence="8 9" key="1">
    <citation type="journal article" date="2012" name="Genet. Mol. Biol.">
        <title>Analysis of 16S rRNA and mxaF genes revealing insights into Methylobacterium niche-specific plant association.</title>
        <authorList>
            <person name="Dourado M.N."/>
            <person name="Andreote F.D."/>
            <person name="Dini-Andreote F."/>
            <person name="Conti R."/>
            <person name="Araujo J.M."/>
            <person name="Araujo W.L."/>
        </authorList>
    </citation>
    <scope>NUCLEOTIDE SEQUENCE [LARGE SCALE GENOMIC DNA]</scope>
    <source>
        <strain evidence="8 9">TC3-10</strain>
    </source>
</reference>
<dbReference type="CDD" id="cd00093">
    <property type="entry name" value="HTH_XRE"/>
    <property type="match status" value="1"/>
</dbReference>
<dbReference type="GO" id="GO:0016301">
    <property type="term" value="F:kinase activity"/>
    <property type="evidence" value="ECO:0007669"/>
    <property type="project" value="UniProtKB-KW"/>
</dbReference>
<keyword evidence="5 8" id="KW-0418">Kinase</keyword>
<dbReference type="InterPro" id="IPR000700">
    <property type="entry name" value="PAS-assoc_C"/>
</dbReference>
<dbReference type="Gene3D" id="2.10.70.100">
    <property type="match status" value="1"/>
</dbReference>
<dbReference type="InterPro" id="IPR035965">
    <property type="entry name" value="PAS-like_dom_sf"/>
</dbReference>
<comment type="catalytic activity">
    <reaction evidence="1">
        <text>ATP + protein L-histidine = ADP + protein N-phospho-L-histidine.</text>
        <dbReference type="EC" id="2.7.13.3"/>
    </reaction>
</comment>
<dbReference type="SUPFAM" id="SSF55785">
    <property type="entry name" value="PYP-like sensor domain (PAS domain)"/>
    <property type="match status" value="2"/>
</dbReference>
<evidence type="ECO:0000256" key="4">
    <source>
        <dbReference type="ARBA" id="ARBA00022679"/>
    </source>
</evidence>
<dbReference type="PROSITE" id="PS50113">
    <property type="entry name" value="PAC"/>
    <property type="match status" value="1"/>
</dbReference>
<keyword evidence="4" id="KW-0808">Transferase</keyword>
<evidence type="ECO:0000256" key="5">
    <source>
        <dbReference type="ARBA" id="ARBA00022777"/>
    </source>
</evidence>
<dbReference type="Pfam" id="PF08447">
    <property type="entry name" value="PAS_3"/>
    <property type="match status" value="1"/>
</dbReference>
<feature type="domain" description="PAC" evidence="6">
    <location>
        <begin position="87"/>
        <end position="139"/>
    </location>
</feature>
<name>A0ABU7TI01_9HYPH</name>
<keyword evidence="9" id="KW-1185">Reference proteome</keyword>
<evidence type="ECO:0000313" key="8">
    <source>
        <dbReference type="EMBL" id="MEE7489154.1"/>
    </source>
</evidence>
<protein>
    <recommendedName>
        <fullName evidence="2">histidine kinase</fullName>
        <ecNumber evidence="2">2.7.13.3</ecNumber>
    </recommendedName>
</protein>
<dbReference type="CDD" id="cd00130">
    <property type="entry name" value="PAS"/>
    <property type="match status" value="1"/>
</dbReference>
<accession>A0ABU7TI01</accession>
<evidence type="ECO:0000256" key="1">
    <source>
        <dbReference type="ARBA" id="ARBA00000085"/>
    </source>
</evidence>
<dbReference type="EC" id="2.7.13.3" evidence="2"/>
<sequence>MFHTALSALTFSSGEFLTLTESRGMSGAWSWIFAGGEQVWSPGFYRLLGLVPNAARARYELLLSLIHPEDRHLMPALADIRQGHVPREVIVRVIRTNGTVRTLSLTMEVRVSAEGRPVALNGTALDVSDREQLARLRQEERRRQSALYLTEHIAAFSMGPDRIRDIPFAVAQVHGLSLEEICAEPYLLIVPEEREVFRAAALEQIERRAFFQGSAHERLATGELWHFRILTMPVWDPDGTYLGRCGLKYPLRNHAPPLIGLQEGLEHCVTGHHLRAARALLDWSMMELAQASGLSHSTVRRLEEDSEHRGSRSRLHAVEALRRAGVRFVPIDDGTLAVARV</sequence>
<dbReference type="PANTHER" id="PTHR43304">
    <property type="entry name" value="PHYTOCHROME-LIKE PROTEIN CPH1"/>
    <property type="match status" value="1"/>
</dbReference>
<evidence type="ECO:0000256" key="2">
    <source>
        <dbReference type="ARBA" id="ARBA00012438"/>
    </source>
</evidence>